<feature type="transmembrane region" description="Helical" evidence="1">
    <location>
        <begin position="125"/>
        <end position="144"/>
    </location>
</feature>
<dbReference type="RefSeq" id="WP_198421868.1">
    <property type="nucleotide sequence ID" value="NZ_AP021861.1"/>
</dbReference>
<dbReference type="Proteomes" id="UP000326837">
    <property type="component" value="Chromosome"/>
</dbReference>
<keyword evidence="1" id="KW-0812">Transmembrane</keyword>
<gene>
    <name evidence="3" type="ORF">PLANPX_2169</name>
</gene>
<feature type="transmembrane region" description="Helical" evidence="1">
    <location>
        <begin position="6"/>
        <end position="26"/>
    </location>
</feature>
<dbReference type="PANTHER" id="PTHR30487:SF0">
    <property type="entry name" value="PREPILIN LEADER PEPTIDASE_N-METHYLTRANSFERASE-RELATED"/>
    <property type="match status" value="1"/>
</dbReference>
<feature type="transmembrane region" description="Helical" evidence="1">
    <location>
        <begin position="187"/>
        <end position="210"/>
    </location>
</feature>
<dbReference type="GO" id="GO:0008168">
    <property type="term" value="F:methyltransferase activity"/>
    <property type="evidence" value="ECO:0007669"/>
    <property type="project" value="UniProtKB-KW"/>
</dbReference>
<evidence type="ECO:0000256" key="1">
    <source>
        <dbReference type="SAM" id="Phobius"/>
    </source>
</evidence>
<keyword evidence="4" id="KW-1185">Reference proteome</keyword>
<dbReference type="EC" id="2.1.1.-" evidence="3"/>
<evidence type="ECO:0000259" key="2">
    <source>
        <dbReference type="Pfam" id="PF06750"/>
    </source>
</evidence>
<feature type="transmembrane region" description="Helical" evidence="1">
    <location>
        <begin position="156"/>
        <end position="175"/>
    </location>
</feature>
<name>A0A5K7X9I5_9BACT</name>
<evidence type="ECO:0000313" key="4">
    <source>
        <dbReference type="Proteomes" id="UP000326837"/>
    </source>
</evidence>
<keyword evidence="1" id="KW-1133">Transmembrane helix</keyword>
<keyword evidence="3" id="KW-0808">Transferase</keyword>
<feature type="transmembrane region" description="Helical" evidence="1">
    <location>
        <begin position="73"/>
        <end position="94"/>
    </location>
</feature>
<keyword evidence="1" id="KW-0472">Membrane</keyword>
<feature type="transmembrane region" description="Helical" evidence="1">
    <location>
        <begin position="270"/>
        <end position="287"/>
    </location>
</feature>
<dbReference type="PANTHER" id="PTHR30487">
    <property type="entry name" value="TYPE 4 PREPILIN-LIKE PROTEINS LEADER PEPTIDE-PROCESSING ENZYME"/>
    <property type="match status" value="1"/>
</dbReference>
<accession>A0A5K7X9I5</accession>
<dbReference type="EMBL" id="AP021861">
    <property type="protein sequence ID" value="BBO32557.1"/>
    <property type="molecule type" value="Genomic_DNA"/>
</dbReference>
<feature type="domain" description="Prepilin peptidase A24 N-terminal" evidence="2">
    <location>
        <begin position="13"/>
        <end position="92"/>
    </location>
</feature>
<proteinExistence type="predicted"/>
<dbReference type="AlphaFoldDB" id="A0A5K7X9I5"/>
<protein>
    <submittedName>
        <fullName evidence="3">Leader peptidase</fullName>
        <ecNumber evidence="3">2.1.1.-</ecNumber>
        <ecNumber evidence="3">3.4.23.43</ecNumber>
    </submittedName>
</protein>
<dbReference type="Pfam" id="PF06750">
    <property type="entry name" value="A24_N_bact"/>
    <property type="match status" value="1"/>
</dbReference>
<dbReference type="GO" id="GO:0004190">
    <property type="term" value="F:aspartic-type endopeptidase activity"/>
    <property type="evidence" value="ECO:0007669"/>
    <property type="project" value="UniProtKB-EC"/>
</dbReference>
<dbReference type="GO" id="GO:0032259">
    <property type="term" value="P:methylation"/>
    <property type="evidence" value="ECO:0007669"/>
    <property type="project" value="UniProtKB-KW"/>
</dbReference>
<keyword evidence="3" id="KW-0489">Methyltransferase</keyword>
<dbReference type="InterPro" id="IPR010627">
    <property type="entry name" value="Prepilin_pept_A24_N"/>
</dbReference>
<keyword evidence="3" id="KW-0378">Hydrolase</keyword>
<dbReference type="KEGG" id="lpav:PLANPX_2169"/>
<reference evidence="4" key="1">
    <citation type="submission" date="2019-10" db="EMBL/GenBank/DDBJ databases">
        <title>Lacipirellula parvula gen. nov., sp. nov., representing a lineage of planctomycetes widespread in freshwater anoxic habitats, and description of the family Lacipirellulaceae.</title>
        <authorList>
            <person name="Dedysh S.N."/>
            <person name="Kulichevskaya I.S."/>
            <person name="Beletsky A.V."/>
            <person name="Rakitin A.L."/>
            <person name="Mardanov A.V."/>
            <person name="Ivanova A.A."/>
            <person name="Saltykova V.X."/>
            <person name="Rijpstra W.I.C."/>
            <person name="Sinninghe Damste J.S."/>
            <person name="Ravin N.V."/>
        </authorList>
    </citation>
    <scope>NUCLEOTIDE SEQUENCE [LARGE SCALE GENOMIC DNA]</scope>
    <source>
        <strain evidence="4">PX69</strain>
    </source>
</reference>
<dbReference type="EC" id="3.4.23.43" evidence="3"/>
<dbReference type="InterPro" id="IPR050882">
    <property type="entry name" value="Prepilin_peptidase/N-MTase"/>
</dbReference>
<sequence>MLDFVTALWLGFVGACIGSFLNVVAYRMPRGMSVVWKPSHCPKCGHDIRARDNLPVLGWLLLRGRCRDCGEPIAPRYAIVEGFMGIAFFGLAYIELFSGAANLPDALADPVGALDSVVNPNWELLTLYGFHGLLLSLLMAMGLIDQDGQRIPWSLPLFAGIVVTAGLAYECWYFYPERTRNIHVWEWKAPFDALFGAMWGAVAWSIPQLVLRRRSSPAMKRFLRNAAIASAVTGAFLGLRPVVRIFGLWLGGIIAARGLRNAMNVRFSPLLVLWGVTLLHLSLWGRLSDLFSW</sequence>
<organism evidence="3 4">
    <name type="scientific">Lacipirellula parvula</name>
    <dbReference type="NCBI Taxonomy" id="2650471"/>
    <lineage>
        <taxon>Bacteria</taxon>
        <taxon>Pseudomonadati</taxon>
        <taxon>Planctomycetota</taxon>
        <taxon>Planctomycetia</taxon>
        <taxon>Pirellulales</taxon>
        <taxon>Lacipirellulaceae</taxon>
        <taxon>Lacipirellula</taxon>
    </lineage>
</organism>
<dbReference type="GO" id="GO:0005886">
    <property type="term" value="C:plasma membrane"/>
    <property type="evidence" value="ECO:0007669"/>
    <property type="project" value="TreeGrafter"/>
</dbReference>
<feature type="transmembrane region" description="Helical" evidence="1">
    <location>
        <begin position="222"/>
        <end position="239"/>
    </location>
</feature>
<evidence type="ECO:0000313" key="3">
    <source>
        <dbReference type="EMBL" id="BBO32557.1"/>
    </source>
</evidence>
<dbReference type="GO" id="GO:0006465">
    <property type="term" value="P:signal peptide processing"/>
    <property type="evidence" value="ECO:0007669"/>
    <property type="project" value="TreeGrafter"/>
</dbReference>